<evidence type="ECO:0000313" key="5">
    <source>
        <dbReference type="Proteomes" id="UP000316560"/>
    </source>
</evidence>
<evidence type="ECO:0000256" key="2">
    <source>
        <dbReference type="SAM" id="Phobius"/>
    </source>
</evidence>
<keyword evidence="2" id="KW-0812">Transmembrane</keyword>
<dbReference type="Proteomes" id="UP000316560">
    <property type="component" value="Unassembled WGS sequence"/>
</dbReference>
<protein>
    <submittedName>
        <fullName evidence="4">LytR cell envelope-related transcriptional attenuator</fullName>
    </submittedName>
</protein>
<accession>A0A8H2K842</accession>
<evidence type="ECO:0000259" key="3">
    <source>
        <dbReference type="Pfam" id="PF13399"/>
    </source>
</evidence>
<keyword evidence="5" id="KW-1185">Reference proteome</keyword>
<dbReference type="Pfam" id="PF13399">
    <property type="entry name" value="LytR_C"/>
    <property type="match status" value="1"/>
</dbReference>
<feature type="compositionally biased region" description="Basic and acidic residues" evidence="1">
    <location>
        <begin position="1"/>
        <end position="20"/>
    </location>
</feature>
<comment type="caution">
    <text evidence="4">The sequence shown here is derived from an EMBL/GenBank/DDBJ whole genome shotgun (WGS) entry which is preliminary data.</text>
</comment>
<dbReference type="AlphaFoldDB" id="A0A8H2K842"/>
<keyword evidence="2" id="KW-0472">Membrane</keyword>
<name>A0A8H2K842_9MICO</name>
<dbReference type="InterPro" id="IPR027381">
    <property type="entry name" value="LytR/CpsA/Psr_C"/>
</dbReference>
<dbReference type="Gene3D" id="3.30.70.2390">
    <property type="match status" value="1"/>
</dbReference>
<dbReference type="OrthoDB" id="5125199at2"/>
<proteinExistence type="predicted"/>
<dbReference type="RefSeq" id="WP_021809433.1">
    <property type="nucleotide sequence ID" value="NZ_VFRA01000001.1"/>
</dbReference>
<feature type="domain" description="LytR/CpsA/Psr regulator C-terminal" evidence="3">
    <location>
        <begin position="97"/>
        <end position="185"/>
    </location>
</feature>
<keyword evidence="2" id="KW-1133">Transmembrane helix</keyword>
<dbReference type="EMBL" id="VFRA01000001">
    <property type="protein sequence ID" value="TQO20598.1"/>
    <property type="molecule type" value="Genomic_DNA"/>
</dbReference>
<sequence>MVSYPKDRFDETPDDIERVGAHRGPKRRGRGWIGLAWALLATGALVLGGLFALSQYLGDDLGIPLFATPEEPIITPEPEETVAPLTDPTTIDPARALTIDVFNGTAESGLQTVVLDKLATEGWPVGSATNASARDIEETYIYYSNPADEDVASGLVSALGLGEIRFIEPDIFPAAPITIVLGSDYNPSSE</sequence>
<gene>
    <name evidence="4" type="ORF">FB472_2236</name>
</gene>
<feature type="transmembrane region" description="Helical" evidence="2">
    <location>
        <begin position="32"/>
        <end position="53"/>
    </location>
</feature>
<organism evidence="4 5">
    <name type="scientific">Rhodoglobus vestalii</name>
    <dbReference type="NCBI Taxonomy" id="193384"/>
    <lineage>
        <taxon>Bacteria</taxon>
        <taxon>Bacillati</taxon>
        <taxon>Actinomycetota</taxon>
        <taxon>Actinomycetes</taxon>
        <taxon>Micrococcales</taxon>
        <taxon>Microbacteriaceae</taxon>
        <taxon>Rhodoglobus</taxon>
    </lineage>
</organism>
<evidence type="ECO:0000313" key="4">
    <source>
        <dbReference type="EMBL" id="TQO20598.1"/>
    </source>
</evidence>
<reference evidence="4 5" key="1">
    <citation type="submission" date="2019-06" db="EMBL/GenBank/DDBJ databases">
        <title>Sequencing the genomes of 1000 actinobacteria strains.</title>
        <authorList>
            <person name="Klenk H.-P."/>
        </authorList>
    </citation>
    <scope>NUCLEOTIDE SEQUENCE [LARGE SCALE GENOMIC DNA]</scope>
    <source>
        <strain evidence="4 5">DSM 21947</strain>
    </source>
</reference>
<feature type="region of interest" description="Disordered" evidence="1">
    <location>
        <begin position="1"/>
        <end position="27"/>
    </location>
</feature>
<evidence type="ECO:0000256" key="1">
    <source>
        <dbReference type="SAM" id="MobiDB-lite"/>
    </source>
</evidence>